<dbReference type="EMBL" id="JAIWYP010000012">
    <property type="protein sequence ID" value="KAH3726783.1"/>
    <property type="molecule type" value="Genomic_DNA"/>
</dbReference>
<evidence type="ECO:0000259" key="2">
    <source>
        <dbReference type="PROSITE" id="PS50119"/>
    </source>
</evidence>
<keyword evidence="4" id="KW-1185">Reference proteome</keyword>
<name>A0A9D4CK22_DREPO</name>
<dbReference type="Proteomes" id="UP000828390">
    <property type="component" value="Unassembled WGS sequence"/>
</dbReference>
<keyword evidence="1" id="KW-0863">Zinc-finger</keyword>
<protein>
    <recommendedName>
        <fullName evidence="2">B box-type domain-containing protein</fullName>
    </recommendedName>
</protein>
<sequence length="128" mass="14193">MGSGNAKLAQVTPADSTDSLAPVCDPCVNKNEPARGWCDQCGVYLCTRCVSTHNRSHKLAMGRNLPPTRPTPDSLLNNVEIKTVLPVATLEDNDLKREDVPYEERNIRGCVCIGEYNRHHNNDTDYPL</sequence>
<dbReference type="PROSITE" id="PS50119">
    <property type="entry name" value="ZF_BBOX"/>
    <property type="match status" value="1"/>
</dbReference>
<keyword evidence="1" id="KW-0862">Zinc</keyword>
<accession>A0A9D4CK22</accession>
<proteinExistence type="predicted"/>
<evidence type="ECO:0000313" key="4">
    <source>
        <dbReference type="Proteomes" id="UP000828390"/>
    </source>
</evidence>
<feature type="domain" description="B box-type" evidence="2">
    <location>
        <begin position="19"/>
        <end position="68"/>
    </location>
</feature>
<organism evidence="3 4">
    <name type="scientific">Dreissena polymorpha</name>
    <name type="common">Zebra mussel</name>
    <name type="synonym">Mytilus polymorpha</name>
    <dbReference type="NCBI Taxonomy" id="45954"/>
    <lineage>
        <taxon>Eukaryota</taxon>
        <taxon>Metazoa</taxon>
        <taxon>Spiralia</taxon>
        <taxon>Lophotrochozoa</taxon>
        <taxon>Mollusca</taxon>
        <taxon>Bivalvia</taxon>
        <taxon>Autobranchia</taxon>
        <taxon>Heteroconchia</taxon>
        <taxon>Euheterodonta</taxon>
        <taxon>Imparidentia</taxon>
        <taxon>Neoheterodontei</taxon>
        <taxon>Myida</taxon>
        <taxon>Dreissenoidea</taxon>
        <taxon>Dreissenidae</taxon>
        <taxon>Dreissena</taxon>
    </lineage>
</organism>
<dbReference type="Pfam" id="PF00643">
    <property type="entry name" value="zf-B_box"/>
    <property type="match status" value="1"/>
</dbReference>
<keyword evidence="1" id="KW-0479">Metal-binding</keyword>
<reference evidence="3" key="1">
    <citation type="journal article" date="2019" name="bioRxiv">
        <title>The Genome of the Zebra Mussel, Dreissena polymorpha: A Resource for Invasive Species Research.</title>
        <authorList>
            <person name="McCartney M.A."/>
            <person name="Auch B."/>
            <person name="Kono T."/>
            <person name="Mallez S."/>
            <person name="Zhang Y."/>
            <person name="Obille A."/>
            <person name="Becker A."/>
            <person name="Abrahante J.E."/>
            <person name="Garbe J."/>
            <person name="Badalamenti J.P."/>
            <person name="Herman A."/>
            <person name="Mangelson H."/>
            <person name="Liachko I."/>
            <person name="Sullivan S."/>
            <person name="Sone E.D."/>
            <person name="Koren S."/>
            <person name="Silverstein K.A.T."/>
            <person name="Beckman K.B."/>
            <person name="Gohl D.M."/>
        </authorList>
    </citation>
    <scope>NUCLEOTIDE SEQUENCE</scope>
    <source>
        <strain evidence="3">Duluth1</strain>
        <tissue evidence="3">Whole animal</tissue>
    </source>
</reference>
<dbReference type="AlphaFoldDB" id="A0A9D4CK22"/>
<dbReference type="InterPro" id="IPR000315">
    <property type="entry name" value="Znf_B-box"/>
</dbReference>
<gene>
    <name evidence="3" type="ORF">DPMN_052652</name>
</gene>
<dbReference type="Gene3D" id="4.10.830.40">
    <property type="match status" value="1"/>
</dbReference>
<dbReference type="GO" id="GO:0008270">
    <property type="term" value="F:zinc ion binding"/>
    <property type="evidence" value="ECO:0007669"/>
    <property type="project" value="UniProtKB-KW"/>
</dbReference>
<evidence type="ECO:0000256" key="1">
    <source>
        <dbReference type="PROSITE-ProRule" id="PRU00024"/>
    </source>
</evidence>
<evidence type="ECO:0000313" key="3">
    <source>
        <dbReference type="EMBL" id="KAH3726783.1"/>
    </source>
</evidence>
<comment type="caution">
    <text evidence="3">The sequence shown here is derived from an EMBL/GenBank/DDBJ whole genome shotgun (WGS) entry which is preliminary data.</text>
</comment>
<reference evidence="3" key="2">
    <citation type="submission" date="2020-11" db="EMBL/GenBank/DDBJ databases">
        <authorList>
            <person name="McCartney M.A."/>
            <person name="Auch B."/>
            <person name="Kono T."/>
            <person name="Mallez S."/>
            <person name="Becker A."/>
            <person name="Gohl D.M."/>
            <person name="Silverstein K.A.T."/>
            <person name="Koren S."/>
            <person name="Bechman K.B."/>
            <person name="Herman A."/>
            <person name="Abrahante J.E."/>
            <person name="Garbe J."/>
        </authorList>
    </citation>
    <scope>NUCLEOTIDE SEQUENCE</scope>
    <source>
        <strain evidence="3">Duluth1</strain>
        <tissue evidence="3">Whole animal</tissue>
    </source>
</reference>